<reference evidence="3 4" key="1">
    <citation type="submission" date="2017-08" db="EMBL/GenBank/DDBJ databases">
        <title>Complete Genome Sequence of Bacillus kochii Oregon-R-modENCODE STRAIN BDGP4, isolated from Drosophila melanogaster gut.</title>
        <authorList>
            <person name="Wan K.H."/>
            <person name="Yu C."/>
            <person name="Park S."/>
            <person name="Hammonds A.S."/>
            <person name="Booth B.W."/>
            <person name="Celniker S.E."/>
        </authorList>
    </citation>
    <scope>NUCLEOTIDE SEQUENCE [LARGE SCALE GENOMIC DNA]</scope>
    <source>
        <strain evidence="3 4">BDGP4</strain>
    </source>
</reference>
<dbReference type="Proteomes" id="UP000215137">
    <property type="component" value="Chromosome"/>
</dbReference>
<gene>
    <name evidence="3" type="ORF">CKF48_03885</name>
</gene>
<dbReference type="RefSeq" id="WP_095370113.1">
    <property type="nucleotide sequence ID" value="NZ_CP022983.1"/>
</dbReference>
<evidence type="ECO:0000313" key="3">
    <source>
        <dbReference type="EMBL" id="ASV66538.1"/>
    </source>
</evidence>
<dbReference type="AlphaFoldDB" id="A0A248TE90"/>
<dbReference type="KEGG" id="bko:CKF48_03885"/>
<evidence type="ECO:0000256" key="2">
    <source>
        <dbReference type="SAM" id="Coils"/>
    </source>
</evidence>
<dbReference type="PANTHER" id="PTHR31088:SF6">
    <property type="entry name" value="PHAGE SHOCK PROTEIN A"/>
    <property type="match status" value="1"/>
</dbReference>
<dbReference type="EMBL" id="CP022983">
    <property type="protein sequence ID" value="ASV66538.1"/>
    <property type="molecule type" value="Genomic_DNA"/>
</dbReference>
<keyword evidence="2" id="KW-0175">Coiled coil</keyword>
<dbReference type="InterPro" id="IPR007157">
    <property type="entry name" value="PspA_VIPP1"/>
</dbReference>
<sequence length="214" mass="25389">MVNLLTRIKNTIVTDINEVLDKKESKNPIALLNQYLRQSEQETEKVKKYIERQFKLREEFRKELAHAMDMATKRKGQAEVAERAGEEELATFAKTEAQYFSERADKLQTMVAEASEELGKLERQYEEMKHKLKDMQIRRMQLMGRENVTRAQVKMNKVLGEEHSHQTAYDKFNDMEKYISELEQKVQNQYFHNHIDKKIADLELKMKKDDSLQS</sequence>
<accession>A0A248TE90</accession>
<comment type="similarity">
    <text evidence="1">Belongs to the PspA/Vipp/IM30 family.</text>
</comment>
<protein>
    <submittedName>
        <fullName evidence="3">Modulator protein</fullName>
    </submittedName>
</protein>
<organism evidence="3 4">
    <name type="scientific">Cytobacillus kochii</name>
    <dbReference type="NCBI Taxonomy" id="859143"/>
    <lineage>
        <taxon>Bacteria</taxon>
        <taxon>Bacillati</taxon>
        <taxon>Bacillota</taxon>
        <taxon>Bacilli</taxon>
        <taxon>Bacillales</taxon>
        <taxon>Bacillaceae</taxon>
        <taxon>Cytobacillus</taxon>
    </lineage>
</organism>
<dbReference type="OrthoDB" id="2366053at2"/>
<evidence type="ECO:0000256" key="1">
    <source>
        <dbReference type="ARBA" id="ARBA00043985"/>
    </source>
</evidence>
<evidence type="ECO:0000313" key="4">
    <source>
        <dbReference type="Proteomes" id="UP000215137"/>
    </source>
</evidence>
<dbReference type="Pfam" id="PF04012">
    <property type="entry name" value="PspA_IM30"/>
    <property type="match status" value="1"/>
</dbReference>
<dbReference type="PANTHER" id="PTHR31088">
    <property type="entry name" value="MEMBRANE-ASSOCIATED PROTEIN VIPP1, CHLOROPLASTIC"/>
    <property type="match status" value="1"/>
</dbReference>
<name>A0A248TE90_9BACI</name>
<feature type="coiled-coil region" evidence="2">
    <location>
        <begin position="104"/>
        <end position="145"/>
    </location>
</feature>
<proteinExistence type="inferred from homology"/>
<keyword evidence="4" id="KW-1185">Reference proteome</keyword>